<feature type="transmembrane region" description="Helical" evidence="1">
    <location>
        <begin position="390"/>
        <end position="409"/>
    </location>
</feature>
<feature type="transmembrane region" description="Helical" evidence="1">
    <location>
        <begin position="455"/>
        <end position="481"/>
    </location>
</feature>
<dbReference type="Pfam" id="PF00873">
    <property type="entry name" value="ACR_tran"/>
    <property type="match status" value="4"/>
</dbReference>
<feature type="transmembrane region" description="Helical" evidence="1">
    <location>
        <begin position="1083"/>
        <end position="1105"/>
    </location>
</feature>
<dbReference type="RefSeq" id="WP_099216037.1">
    <property type="nucleotide sequence ID" value="NZ_JAUYVU010000011.1"/>
</dbReference>
<dbReference type="EMBL" id="PDUU01000009">
    <property type="protein sequence ID" value="PHN97183.1"/>
    <property type="molecule type" value="Genomic_DNA"/>
</dbReference>
<dbReference type="AlphaFoldDB" id="A0A2G1BSZ0"/>
<protein>
    <submittedName>
        <fullName evidence="3">Cation transporter</fullName>
    </submittedName>
    <submittedName>
        <fullName evidence="2">Efflux RND transporter permease subunit</fullName>
    </submittedName>
</protein>
<dbReference type="PRINTS" id="PR00702">
    <property type="entry name" value="ACRIFLAVINRP"/>
</dbReference>
<dbReference type="SUPFAM" id="SSF82714">
    <property type="entry name" value="Multidrug efflux transporter AcrB TolC docking domain, DN and DC subdomains"/>
    <property type="match status" value="2"/>
</dbReference>
<gene>
    <name evidence="3" type="ORF">CSC81_12305</name>
    <name evidence="2" type="ORF">Q8W23_13210</name>
</gene>
<feature type="transmembrane region" description="Helical" evidence="1">
    <location>
        <begin position="1214"/>
        <end position="1236"/>
    </location>
</feature>
<evidence type="ECO:0000256" key="1">
    <source>
        <dbReference type="SAM" id="Phobius"/>
    </source>
</evidence>
<feature type="transmembrane region" description="Helical" evidence="1">
    <location>
        <begin position="1058"/>
        <end position="1077"/>
    </location>
</feature>
<keyword evidence="1" id="KW-0472">Membrane</keyword>
<dbReference type="InterPro" id="IPR001036">
    <property type="entry name" value="Acrflvin-R"/>
</dbReference>
<comment type="caution">
    <text evidence="3">The sequence shown here is derived from an EMBL/GenBank/DDBJ whole genome shotgun (WGS) entry which is preliminary data.</text>
</comment>
<feature type="transmembrane region" description="Helical" evidence="1">
    <location>
        <begin position="534"/>
        <end position="560"/>
    </location>
</feature>
<keyword evidence="1" id="KW-0812">Transmembrane</keyword>
<dbReference type="Gene3D" id="3.30.70.1430">
    <property type="entry name" value="Multidrug efflux transporter AcrB pore domain"/>
    <property type="match status" value="3"/>
</dbReference>
<evidence type="ECO:0000313" key="3">
    <source>
        <dbReference type="EMBL" id="PHN97183.1"/>
    </source>
</evidence>
<organism evidence="3 4">
    <name type="scientific">Tenacibaculum discolor</name>
    <dbReference type="NCBI Taxonomy" id="361581"/>
    <lineage>
        <taxon>Bacteria</taxon>
        <taxon>Pseudomonadati</taxon>
        <taxon>Bacteroidota</taxon>
        <taxon>Flavobacteriia</taxon>
        <taxon>Flavobacteriales</taxon>
        <taxon>Flavobacteriaceae</taxon>
        <taxon>Tenacibaculum</taxon>
    </lineage>
</organism>
<dbReference type="Gene3D" id="3.30.70.1440">
    <property type="entry name" value="Multidrug efflux transporter AcrB pore domain"/>
    <property type="match status" value="1"/>
</dbReference>
<sequence length="1253" mass="138829">MLNKSIKFLIENKLVAVILLVLFVGWGTVNAPFNLDTGFLPNDPVAVDAIPDIGENQQIVFTKWDGQSPQDIEDQITYPLTTSLLGISGVKTIRSSSMFGLSSIYVIFDEGVDFYWSRSRILEKLNSLPSNLLPEGVSPSLGPDATGLGQIFWYTLEGRDEDGNVTGGWDLHELRSVQDYYVKYTLSSANGVSEVSSIGGYVQEYQIDVKPELMRQYNISLQQIVAAVKQSNQDIGAQTIEINQAEYLVRGLGYVKSIADIEKAVVTAKNYTSIRVKDIAKVSLGAEPRRGILDKEGAEVVGGVVVARYGANPLEVITNVKEKIKELSAGLPSKKLKDGRTSQLTIVPFYDRTELIHETLDTLNEALTLEILITILVIVVMVFNLRASVLISGLLPVAVLMVFIAMKAFGVDANIVALSGIAIAIGTMVDVGVILSENIISHLEKDENKLPINTLVYNATAEVSGAIVTAVMTTIISFIPVFTMIGAEGKLFRPLAFTKTFALIAAIVVALFLIPPFAAVLFKKKELKKNFKYIVNGVLVALGITAVFYGYWLGIVLIAFGNMQFWSNYSGKRTIHFSFSNYNFTLPVNTINIIISALAIVGLLAEYWRPLGVDKSIVTNLLFVALICFGLLGFFSLLQKYYNQILQWALNNKLLFLTIPLTVLTCGFLIFKNTGKEFMPSLNEGSFLLMPTSMPHSGVEENKRVLQQLDMAVANIPEIATVVGKAGRTDSALDPAPLSMYENVINYKPEYALNSEGKRQRYRVNEDGLFLLKNGKTVANPSLTDKTSEVVFYEVSSNELIEDEDGEFYRNWRPNIKSPNDIWNEIVKVTKLPGVTSAPKLQPIETRLVMLQTGMRAPMGIKVKGQDLKQIEAFGVELEGVLKEVEGVKKEAVFADRIVGKPYLLIDINREKLARYGIAIQTVQDVLKVAVGGMQLSQTVEGRERYGIRVRYPRELRSSPTDLENIYVPVAKGSPIPLSELATIRYEQGPQMIKSEDTFLIGYVLFDKLDGFAEVNVVEAAQKVIQQKIDSGELTVPKGISYQFTGTYENQLRVEKTLSVVVPLALMIIFLILYFQFRSVATSLMVFTGITVAFAGGFIMMWLYGQDWFLNFSVFGENLRELFQMHPINLSVAVWVGFIALFGIATDDGVVMATYLTQTFDRDKPQTIEAIRASALHGGNKRIRACLMTTATTILALLPVLTSTGRGSDIMIPMAIPAFGGMIIDVTSYFIVPVLYSWREEFLLKRKTKRDEF</sequence>
<feature type="transmembrane region" description="Helical" evidence="1">
    <location>
        <begin position="654"/>
        <end position="671"/>
    </location>
</feature>
<evidence type="ECO:0000313" key="4">
    <source>
        <dbReference type="Proteomes" id="UP000222163"/>
    </source>
</evidence>
<dbReference type="Gene3D" id="3.30.2090.10">
    <property type="entry name" value="Multidrug efflux transporter AcrB TolC docking domain, DN and DC subdomains"/>
    <property type="match status" value="2"/>
</dbReference>
<reference evidence="2 5" key="3">
    <citation type="submission" date="2023-07" db="EMBL/GenBank/DDBJ databases">
        <title>Genome content predicts the carbon catabolic preferences of heterotrophic bacteria.</title>
        <authorList>
            <person name="Gralka M."/>
        </authorList>
    </citation>
    <scope>NUCLEOTIDE SEQUENCE [LARGE SCALE GENOMIC DNA]</scope>
    <source>
        <strain evidence="2 5">4G03</strain>
    </source>
</reference>
<dbReference type="Gene3D" id="3.30.70.1320">
    <property type="entry name" value="Multidrug efflux transporter AcrB pore domain like"/>
    <property type="match status" value="1"/>
</dbReference>
<feature type="transmembrane region" description="Helical" evidence="1">
    <location>
        <begin position="501"/>
        <end position="522"/>
    </location>
</feature>
<dbReference type="EMBL" id="JAUYVU010000011">
    <property type="protein sequence ID" value="MDP2542433.1"/>
    <property type="molecule type" value="Genomic_DNA"/>
</dbReference>
<dbReference type="Proteomes" id="UP000222163">
    <property type="component" value="Unassembled WGS sequence"/>
</dbReference>
<accession>A0A2G1BSZ0</accession>
<feature type="transmembrane region" description="Helical" evidence="1">
    <location>
        <begin position="415"/>
        <end position="435"/>
    </location>
</feature>
<dbReference type="PANTHER" id="PTHR32063">
    <property type="match status" value="1"/>
</dbReference>
<dbReference type="GO" id="GO:0042910">
    <property type="term" value="F:xenobiotic transmembrane transporter activity"/>
    <property type="evidence" value="ECO:0007669"/>
    <property type="project" value="TreeGrafter"/>
</dbReference>
<dbReference type="Gene3D" id="1.20.1640.10">
    <property type="entry name" value="Multidrug efflux transporter AcrB transmembrane domain"/>
    <property type="match status" value="4"/>
</dbReference>
<keyword evidence="5" id="KW-1185">Reference proteome</keyword>
<evidence type="ECO:0000313" key="5">
    <source>
        <dbReference type="Proteomes" id="UP001242342"/>
    </source>
</evidence>
<dbReference type="SUPFAM" id="SSF82693">
    <property type="entry name" value="Multidrug efflux transporter AcrB pore domain, PN1, PN2, PC1 and PC2 subdomains"/>
    <property type="match status" value="2"/>
</dbReference>
<feature type="transmembrane region" description="Helical" evidence="1">
    <location>
        <begin position="366"/>
        <end position="383"/>
    </location>
</feature>
<dbReference type="SUPFAM" id="SSF82866">
    <property type="entry name" value="Multidrug efflux transporter AcrB transmembrane domain"/>
    <property type="match status" value="2"/>
</dbReference>
<reference evidence="3" key="2">
    <citation type="submission" date="2017-10" db="EMBL/GenBank/DDBJ databases">
        <authorList>
            <person name="Enke T.N."/>
            <person name="Cordero O.X."/>
        </authorList>
    </citation>
    <scope>NUCLEOTIDE SEQUENCE</scope>
    <source>
        <strain evidence="3">4G03</strain>
    </source>
</reference>
<feature type="transmembrane region" description="Helical" evidence="1">
    <location>
        <begin position="586"/>
        <end position="605"/>
    </location>
</feature>
<feature type="transmembrane region" description="Helical" evidence="1">
    <location>
        <begin position="1126"/>
        <end position="1145"/>
    </location>
</feature>
<dbReference type="GO" id="GO:0005886">
    <property type="term" value="C:plasma membrane"/>
    <property type="evidence" value="ECO:0007669"/>
    <property type="project" value="TreeGrafter"/>
</dbReference>
<evidence type="ECO:0000313" key="2">
    <source>
        <dbReference type="EMBL" id="MDP2542433.1"/>
    </source>
</evidence>
<proteinExistence type="predicted"/>
<reference evidence="3 4" key="1">
    <citation type="journal article" date="2016" name="Nat. Commun.">
        <title>Microbial interactions lead to rapid micro-scale successions on model marine particles.</title>
        <authorList>
            <person name="Datta M.S."/>
            <person name="Sliwerska E."/>
            <person name="Gore J."/>
            <person name="Polz M.F."/>
            <person name="Cordero O.X."/>
        </authorList>
    </citation>
    <scope>NUCLEOTIDE SEQUENCE [LARGE SCALE GENOMIC DNA]</scope>
    <source>
        <strain evidence="3 4">4G03</strain>
    </source>
</reference>
<dbReference type="PANTHER" id="PTHR32063:SF19">
    <property type="entry name" value="CATION EFFLUX SYSTEM PROTEIN CUSA"/>
    <property type="match status" value="1"/>
</dbReference>
<dbReference type="Proteomes" id="UP001242342">
    <property type="component" value="Unassembled WGS sequence"/>
</dbReference>
<name>A0A2G1BSZ0_9FLAO</name>
<feature type="transmembrane region" description="Helical" evidence="1">
    <location>
        <begin position="617"/>
        <end position="642"/>
    </location>
</feature>
<keyword evidence="1" id="KW-1133">Transmembrane helix</keyword>
<dbReference type="InterPro" id="IPR027463">
    <property type="entry name" value="AcrB_DN_DC_subdom"/>
</dbReference>